<organism evidence="1 2">
    <name type="scientific">Nonomuraea insulae</name>
    <dbReference type="NCBI Taxonomy" id="1616787"/>
    <lineage>
        <taxon>Bacteria</taxon>
        <taxon>Bacillati</taxon>
        <taxon>Actinomycetota</taxon>
        <taxon>Actinomycetes</taxon>
        <taxon>Streptosporangiales</taxon>
        <taxon>Streptosporangiaceae</taxon>
        <taxon>Nonomuraea</taxon>
    </lineage>
</organism>
<dbReference type="SUPFAM" id="SSF51735">
    <property type="entry name" value="NAD(P)-binding Rossmann-fold domains"/>
    <property type="match status" value="1"/>
</dbReference>
<dbReference type="EMBL" id="JBHSPA010000064">
    <property type="protein sequence ID" value="MFC5831472.1"/>
    <property type="molecule type" value="Genomic_DNA"/>
</dbReference>
<dbReference type="Pfam" id="PF13561">
    <property type="entry name" value="adh_short_C2"/>
    <property type="match status" value="1"/>
</dbReference>
<dbReference type="Proteomes" id="UP001596058">
    <property type="component" value="Unassembled WGS sequence"/>
</dbReference>
<name>A0ABW1D1T5_9ACTN</name>
<dbReference type="InterPro" id="IPR036291">
    <property type="entry name" value="NAD(P)-bd_dom_sf"/>
</dbReference>
<reference evidence="2" key="1">
    <citation type="journal article" date="2019" name="Int. J. Syst. Evol. Microbiol.">
        <title>The Global Catalogue of Microorganisms (GCM) 10K type strain sequencing project: providing services to taxonomists for standard genome sequencing and annotation.</title>
        <authorList>
            <consortium name="The Broad Institute Genomics Platform"/>
            <consortium name="The Broad Institute Genome Sequencing Center for Infectious Disease"/>
            <person name="Wu L."/>
            <person name="Ma J."/>
        </authorList>
    </citation>
    <scope>NUCLEOTIDE SEQUENCE [LARGE SCALE GENOMIC DNA]</scope>
    <source>
        <strain evidence="2">CCUG 53903</strain>
    </source>
</reference>
<protein>
    <submittedName>
        <fullName evidence="1">SDR family oxidoreductase</fullName>
    </submittedName>
</protein>
<dbReference type="Gene3D" id="3.40.50.720">
    <property type="entry name" value="NAD(P)-binding Rossmann-like Domain"/>
    <property type="match status" value="1"/>
</dbReference>
<proteinExistence type="predicted"/>
<dbReference type="InterPro" id="IPR002347">
    <property type="entry name" value="SDR_fam"/>
</dbReference>
<keyword evidence="2" id="KW-1185">Reference proteome</keyword>
<comment type="caution">
    <text evidence="1">The sequence shown here is derived from an EMBL/GenBank/DDBJ whole genome shotgun (WGS) entry which is preliminary data.</text>
</comment>
<gene>
    <name evidence="1" type="ORF">ACFPZ3_47155</name>
</gene>
<evidence type="ECO:0000313" key="2">
    <source>
        <dbReference type="Proteomes" id="UP001596058"/>
    </source>
</evidence>
<sequence length="62" mass="6975">MPWRGQPSDVTAAVTFLAGPDAGFITGQSLHVDGGWIRHRPARLREDAHMERVRAIRRSNRP</sequence>
<accession>A0ABW1D1T5</accession>
<dbReference type="RefSeq" id="WP_379520968.1">
    <property type="nucleotide sequence ID" value="NZ_JBHSPA010000064.1"/>
</dbReference>
<evidence type="ECO:0000313" key="1">
    <source>
        <dbReference type="EMBL" id="MFC5831472.1"/>
    </source>
</evidence>